<dbReference type="EMBL" id="FJUX01000015">
    <property type="protein sequence ID" value="CZS93414.1"/>
    <property type="molecule type" value="Genomic_DNA"/>
</dbReference>
<sequence length="1504" mass="158094">MAVESNGRAGEPGQKGMNRHAKAPRSKPVRKSTKSFGLVSFIFRALTWLSIFNILVRCPSTVDLITESSPSICKPYFQIRSVIAPHLEPYYTTYAASYVDAVKPYYDTLDRKVIAPATVLGKKYAAPRVAQLQAFGQAQWDKSVQPQVQKYQTLVKGKYDETLGPHVDTAVAAAGPYYEIAKTGAQQTYYEHLLPTYNAVQPYVLQGIGIANEFAVNTALPYSKWAWTTAVVFLDRTVWPQIRILYGENVEPQLVRIGERLGRYRDGKKLKAVVEDIDSSSSASIASQTLSSIASSISSVHATPIPEPTSTETILQSSEAPEATPASEVDVREKAQKIVTHDLKEWQEKFAKAADEGSVDLEGRITEITDRMIQKQAEEVGKAHIIQLEETVNSSLKKLKSAIISIVSDSQDTEESETALRTAVRKAGIAIKEKAQAVRSWRQNYDRETNELISLSASDTFEILDHIRDLGLQEIGMRWAWTDGITHKDWAKYHQLKTKFDEWRVDVEKVVTSHPGLDKARAASEDIENQAMVIAEDSAKELARLKETGRWKIQAADSSDDFSTKIMPAKAAVVMQKVAEKATELSEAVAPSTQTQGTVESVISVGSASASSLADHVSSSMIGTQQGTIESIASAAKASASSVVDQASSSVIGTQQGSVESIASVAKASASSIVEQASSSIIGTSTGIIESVASVASQSASSLSAKASSSIAGEKPGVVEQASSSIKSAVSIISESASSISAVASSSVSSATIELSEGASKVSSSLSSATSSIASSLSKSSTDTSSSVSSAASSASSTASKKIWGGAMAQHVEERKIIFDDIVDDSEDASYSEKLQSMASQAGDRYADMTNAVSEALLKSTIIENSPVTKLAAEKYSSALSAASIALYGTEQGTGESISSVVASKYDEAVAAASAILYGTPMPVTDSIAAQATNAYNAAVSKANENYSSARSLVSAQISGEPKPMHQEMYSSVEAALSDSKAAASSRLQSALVAASTAIYGFPTPAYQSILSSISSVAQAKLSDGLSRASSQYKEGKDYVAAIQTGAPAKQKLLGQMQEQYYAGIGMAHARYSEFLESASSAVMPAKTPLYQSLYSEARVKIAGIPTDRFVAAVNTASVHYSEAVGAASSKFDQLLASISSLGSENAEHVPTVTLVSAASAQYSAAMSQASESFASINSVISEKLELGSSSVSSAVYGTENPWTESVASVASENWEELITKASEQVYGAPTPYFVTRRLLSEVKEYAAQATDGAISQYAAVQSLIGELVSGKEPDFTESVYGRLSSAYYTGAAEAASSASSVASEAYASATSVLGSVFTPPPSLEAILDSASLRVNEAVEAASVQLYGRQKGTYEEATSAAASAYSSAQSVASEKLYGTTTGYVEAAQSSISDAALSAQKAISEAIYGTETGTYEKATAAMAEAYASAAAHASQAIYGPEKGAIESAQNRLSAAVESARVKLAEFASSAGEGASDAVRQASEGVEDFASSVSSAISSATSHDEL</sequence>
<dbReference type="OrthoDB" id="3260408at2759"/>
<feature type="region of interest" description="Disordered" evidence="1">
    <location>
        <begin position="301"/>
        <end position="331"/>
    </location>
</feature>
<evidence type="ECO:0000313" key="2">
    <source>
        <dbReference type="EMBL" id="CZS93414.1"/>
    </source>
</evidence>
<gene>
    <name evidence="2" type="ORF">RAG0_03729</name>
</gene>
<keyword evidence="3" id="KW-1185">Reference proteome</keyword>
<accession>A0A1E1K9V8</accession>
<dbReference type="PANTHER" id="PTHR23242:SF9">
    <property type="entry name" value="TRANSCRIPTION FACTOR HOXA13"/>
    <property type="match status" value="1"/>
</dbReference>
<proteinExistence type="predicted"/>
<feature type="region of interest" description="Disordered" evidence="1">
    <location>
        <begin position="1"/>
        <end position="29"/>
    </location>
</feature>
<feature type="compositionally biased region" description="Basic residues" evidence="1">
    <location>
        <begin position="17"/>
        <end position="29"/>
    </location>
</feature>
<organism evidence="2 3">
    <name type="scientific">Rhynchosporium agropyri</name>
    <dbReference type="NCBI Taxonomy" id="914238"/>
    <lineage>
        <taxon>Eukaryota</taxon>
        <taxon>Fungi</taxon>
        <taxon>Dikarya</taxon>
        <taxon>Ascomycota</taxon>
        <taxon>Pezizomycotina</taxon>
        <taxon>Leotiomycetes</taxon>
        <taxon>Helotiales</taxon>
        <taxon>Ploettnerulaceae</taxon>
        <taxon>Rhynchosporium</taxon>
    </lineage>
</organism>
<dbReference type="PANTHER" id="PTHR23242">
    <property type="entry name" value="TRANSCRIPTION FACTOR HOXA13"/>
    <property type="match status" value="1"/>
</dbReference>
<evidence type="ECO:0000256" key="1">
    <source>
        <dbReference type="SAM" id="MobiDB-lite"/>
    </source>
</evidence>
<evidence type="ECO:0000313" key="3">
    <source>
        <dbReference type="Proteomes" id="UP000178912"/>
    </source>
</evidence>
<reference evidence="3" key="1">
    <citation type="submission" date="2016-03" db="EMBL/GenBank/DDBJ databases">
        <authorList>
            <person name="Guldener U."/>
        </authorList>
    </citation>
    <scope>NUCLEOTIDE SEQUENCE [LARGE SCALE GENOMIC DNA]</scope>
    <source>
        <strain evidence="3">04CH-RAC-A.6.1</strain>
    </source>
</reference>
<dbReference type="Proteomes" id="UP000178912">
    <property type="component" value="Unassembled WGS sequence"/>
</dbReference>
<name>A0A1E1K9V8_9HELO</name>
<protein>
    <submittedName>
        <fullName evidence="2">Related to Similarity to mucins, glucan 1,4-alpha-glucosidase and exo-alpha-sialidase</fullName>
    </submittedName>
</protein>